<name>A0A9D1G7P3_9FIRM</name>
<reference evidence="1" key="1">
    <citation type="submission" date="2020-10" db="EMBL/GenBank/DDBJ databases">
        <authorList>
            <person name="Gilroy R."/>
        </authorList>
    </citation>
    <scope>NUCLEOTIDE SEQUENCE</scope>
    <source>
        <strain evidence="1">14508</strain>
    </source>
</reference>
<evidence type="ECO:0008006" key="3">
    <source>
        <dbReference type="Google" id="ProtNLM"/>
    </source>
</evidence>
<evidence type="ECO:0000313" key="2">
    <source>
        <dbReference type="Proteomes" id="UP000886893"/>
    </source>
</evidence>
<comment type="caution">
    <text evidence="1">The sequence shown here is derived from an EMBL/GenBank/DDBJ whole genome shotgun (WGS) entry which is preliminary data.</text>
</comment>
<dbReference type="Proteomes" id="UP000886893">
    <property type="component" value="Unassembled WGS sequence"/>
</dbReference>
<proteinExistence type="predicted"/>
<dbReference type="EMBL" id="DVKI01000064">
    <property type="protein sequence ID" value="HIT17149.1"/>
    <property type="molecule type" value="Genomic_DNA"/>
</dbReference>
<evidence type="ECO:0000313" key="1">
    <source>
        <dbReference type="EMBL" id="HIT17149.1"/>
    </source>
</evidence>
<protein>
    <recommendedName>
        <fullName evidence="3">YlbE-like protein</fullName>
    </recommendedName>
</protein>
<sequence length="71" mass="8681">MRSEIMNQLDTNIDYWYYLRENPIWHRILSRHPEQLKAFFADYKVGRKKRVIDKIDDLNALINLAEGFLKR</sequence>
<reference evidence="1" key="2">
    <citation type="journal article" date="2021" name="PeerJ">
        <title>Extensive microbial diversity within the chicken gut microbiome revealed by metagenomics and culture.</title>
        <authorList>
            <person name="Gilroy R."/>
            <person name="Ravi A."/>
            <person name="Getino M."/>
            <person name="Pursley I."/>
            <person name="Horton D.L."/>
            <person name="Alikhan N.F."/>
            <person name="Baker D."/>
            <person name="Gharbi K."/>
            <person name="Hall N."/>
            <person name="Watson M."/>
            <person name="Adriaenssens E.M."/>
            <person name="Foster-Nyarko E."/>
            <person name="Jarju S."/>
            <person name="Secka A."/>
            <person name="Antonio M."/>
            <person name="Oren A."/>
            <person name="Chaudhuri R.R."/>
            <person name="La Ragione R."/>
            <person name="Hildebrand F."/>
            <person name="Pallen M.J."/>
        </authorList>
    </citation>
    <scope>NUCLEOTIDE SEQUENCE</scope>
    <source>
        <strain evidence="1">14508</strain>
    </source>
</reference>
<dbReference type="AlphaFoldDB" id="A0A9D1G7P3"/>
<accession>A0A9D1G7P3</accession>
<dbReference type="Pfam" id="PF14003">
    <property type="entry name" value="YlbE"/>
    <property type="match status" value="1"/>
</dbReference>
<organism evidence="1 2">
    <name type="scientific">Candidatus Caccosoma faecigallinarum</name>
    <dbReference type="NCBI Taxonomy" id="2840720"/>
    <lineage>
        <taxon>Bacteria</taxon>
        <taxon>Bacillati</taxon>
        <taxon>Bacillota</taxon>
        <taxon>Bacillota incertae sedis</taxon>
        <taxon>Candidatus Caccosoma</taxon>
    </lineage>
</organism>
<dbReference type="InterPro" id="IPR025613">
    <property type="entry name" value="YlbE"/>
</dbReference>
<gene>
    <name evidence="1" type="ORF">IAD04_02055</name>
</gene>